<dbReference type="RefSeq" id="WP_105187146.1">
    <property type="nucleotide sequence ID" value="NZ_BAAAGO010000038.1"/>
</dbReference>
<dbReference type="Pfam" id="PF23359">
    <property type="entry name" value="Lsr2_DNA-bd"/>
    <property type="match status" value="1"/>
</dbReference>
<evidence type="ECO:0000259" key="2">
    <source>
        <dbReference type="Pfam" id="PF11774"/>
    </source>
</evidence>
<evidence type="ECO:0000313" key="4">
    <source>
        <dbReference type="EMBL" id="SPD88697.1"/>
    </source>
</evidence>
<evidence type="ECO:0000259" key="3">
    <source>
        <dbReference type="Pfam" id="PF23359"/>
    </source>
</evidence>
<dbReference type="Gene3D" id="4.10.320.10">
    <property type="entry name" value="E3-binding domain"/>
    <property type="match status" value="1"/>
</dbReference>
<dbReference type="InterPro" id="IPR042261">
    <property type="entry name" value="Lsr2-like_dimerization"/>
</dbReference>
<evidence type="ECO:0000313" key="5">
    <source>
        <dbReference type="Proteomes" id="UP000238164"/>
    </source>
</evidence>
<dbReference type="Proteomes" id="UP000238164">
    <property type="component" value="Chromosome 1"/>
</dbReference>
<accession>A0A2N9JMI8</accession>
<keyword evidence="1" id="KW-0238">DNA-binding</keyword>
<dbReference type="EMBL" id="LT985188">
    <property type="protein sequence ID" value="SPD88697.1"/>
    <property type="molecule type" value="Genomic_DNA"/>
</dbReference>
<sequence length="107" mass="11628">MAQRIVYRLEDDLDNSEAAETIVFGVDSVSYEIDLSEANAQKLRDLLAPYVAAGRRVGGRRKSGGRRRAGGSSAGEIRAWAAENGHNVSARGRVPAEVREAYDRAHS</sequence>
<dbReference type="Pfam" id="PF11774">
    <property type="entry name" value="Lsr2"/>
    <property type="match status" value="1"/>
</dbReference>
<reference evidence="4 5" key="1">
    <citation type="submission" date="2018-02" db="EMBL/GenBank/DDBJ databases">
        <authorList>
            <person name="Cohen D.B."/>
            <person name="Kent A.D."/>
        </authorList>
    </citation>
    <scope>NUCLEOTIDE SEQUENCE [LARGE SCALE GENOMIC DNA]</scope>
    <source>
        <strain evidence="4">1</strain>
    </source>
</reference>
<dbReference type="KEGG" id="mgg:MPLG2_3667"/>
<proteinExistence type="predicted"/>
<feature type="domain" description="Lsr2 dimerization" evidence="2">
    <location>
        <begin position="1"/>
        <end position="58"/>
    </location>
</feature>
<dbReference type="InterPro" id="IPR055370">
    <property type="entry name" value="Lsr2_DNA-bd"/>
</dbReference>
<dbReference type="AlphaFoldDB" id="A0A2N9JMI8"/>
<gene>
    <name evidence="4" type="primary">lsr</name>
    <name evidence="4" type="ORF">MPLG2_3667</name>
</gene>
<dbReference type="Gene3D" id="3.30.60.230">
    <property type="entry name" value="Lsr2, dimerization domain"/>
    <property type="match status" value="1"/>
</dbReference>
<dbReference type="OrthoDB" id="4113332at2"/>
<feature type="domain" description="Lsr2 DNA-binding" evidence="3">
    <location>
        <begin position="72"/>
        <end position="105"/>
    </location>
</feature>
<evidence type="ECO:0000256" key="1">
    <source>
        <dbReference type="ARBA" id="ARBA00023125"/>
    </source>
</evidence>
<dbReference type="InterPro" id="IPR036625">
    <property type="entry name" value="E3-bd_dom_sf"/>
</dbReference>
<dbReference type="GO" id="GO:0003677">
    <property type="term" value="F:DNA binding"/>
    <property type="evidence" value="ECO:0007669"/>
    <property type="project" value="UniProtKB-KW"/>
</dbReference>
<protein>
    <submittedName>
        <fullName evidence="4">Nucleoid-associated protein Lsr2</fullName>
    </submittedName>
</protein>
<organism evidence="4 5">
    <name type="scientific">Micropruina glycogenica</name>
    <dbReference type="NCBI Taxonomy" id="75385"/>
    <lineage>
        <taxon>Bacteria</taxon>
        <taxon>Bacillati</taxon>
        <taxon>Actinomycetota</taxon>
        <taxon>Actinomycetes</taxon>
        <taxon>Propionibacteriales</taxon>
        <taxon>Nocardioidaceae</taxon>
        <taxon>Micropruina</taxon>
    </lineage>
</organism>
<dbReference type="GO" id="GO:0016746">
    <property type="term" value="F:acyltransferase activity"/>
    <property type="evidence" value="ECO:0007669"/>
    <property type="project" value="InterPro"/>
</dbReference>
<name>A0A2N9JMI8_9ACTN</name>
<dbReference type="InterPro" id="IPR024412">
    <property type="entry name" value="Lsr2_dim_dom"/>
</dbReference>
<keyword evidence="5" id="KW-1185">Reference proteome</keyword>